<organism evidence="3 4">
    <name type="scientific">Bacillus phage Kirov</name>
    <dbReference type="NCBI Taxonomy" id="2783539"/>
    <lineage>
        <taxon>Viruses</taxon>
        <taxon>Duplodnaviria</taxon>
        <taxon>Heunggongvirae</taxon>
        <taxon>Uroviricota</taxon>
        <taxon>Caudoviricetes</taxon>
        <taxon>Andregratiavirinae</taxon>
        <taxon>Kirovvirus</taxon>
        <taxon>Kirovvirus kirov</taxon>
    </lineage>
</organism>
<evidence type="ECO:0000256" key="1">
    <source>
        <dbReference type="ARBA" id="ARBA00007039"/>
    </source>
</evidence>
<reference evidence="3 4" key="1">
    <citation type="submission" date="2020-10" db="EMBL/GenBank/DDBJ databases">
        <authorList>
            <person name="Kazantseva O.A."/>
            <person name="Piligrimova E.G."/>
            <person name="Shadrin A.M."/>
        </authorList>
    </citation>
    <scope>NUCLEOTIDE SEQUENCE [LARGE SCALE GENOMIC DNA]</scope>
</reference>
<keyword evidence="2" id="KW-0812">Transmembrane</keyword>
<dbReference type="Pfam" id="PF00574">
    <property type="entry name" value="CLP_protease"/>
    <property type="match status" value="1"/>
</dbReference>
<name>A0A7U3RXP1_9CAUD</name>
<gene>
    <name evidence="3" type="ORF">Kirov_75</name>
</gene>
<dbReference type="InterPro" id="IPR023562">
    <property type="entry name" value="ClpP/TepA"/>
</dbReference>
<dbReference type="Proteomes" id="UP000594029">
    <property type="component" value="Segment"/>
</dbReference>
<dbReference type="GO" id="GO:0009368">
    <property type="term" value="C:endopeptidase Clp complex"/>
    <property type="evidence" value="ECO:0007669"/>
    <property type="project" value="TreeGrafter"/>
</dbReference>
<dbReference type="EMBL" id="MW084976">
    <property type="protein sequence ID" value="QOV08274.1"/>
    <property type="molecule type" value="Genomic_DNA"/>
</dbReference>
<dbReference type="PANTHER" id="PTHR10381:SF11">
    <property type="entry name" value="ATP-DEPENDENT CLP PROTEASE PROTEOLYTIC SUBUNIT, MITOCHONDRIAL"/>
    <property type="match status" value="1"/>
</dbReference>
<keyword evidence="4" id="KW-1185">Reference proteome</keyword>
<dbReference type="GO" id="GO:0004176">
    <property type="term" value="F:ATP-dependent peptidase activity"/>
    <property type="evidence" value="ECO:0007669"/>
    <property type="project" value="InterPro"/>
</dbReference>
<accession>A0A7U3RXP1</accession>
<dbReference type="Gene3D" id="3.90.226.10">
    <property type="entry name" value="2-enoyl-CoA Hydratase, Chain A, domain 1"/>
    <property type="match status" value="1"/>
</dbReference>
<keyword evidence="3" id="KW-0378">Hydrolase</keyword>
<keyword evidence="2" id="KW-1133">Transmembrane helix</keyword>
<dbReference type="GO" id="GO:0006515">
    <property type="term" value="P:protein quality control for misfolded or incompletely synthesized proteins"/>
    <property type="evidence" value="ECO:0007669"/>
    <property type="project" value="TreeGrafter"/>
</dbReference>
<evidence type="ECO:0000313" key="4">
    <source>
        <dbReference type="Proteomes" id="UP000594029"/>
    </source>
</evidence>
<comment type="similarity">
    <text evidence="1">Belongs to the peptidase S14 family.</text>
</comment>
<dbReference type="CDD" id="cd07017">
    <property type="entry name" value="S14_ClpP_2"/>
    <property type="match status" value="1"/>
</dbReference>
<dbReference type="SUPFAM" id="SSF52096">
    <property type="entry name" value="ClpP/crotonase"/>
    <property type="match status" value="1"/>
</dbReference>
<dbReference type="GO" id="GO:0051117">
    <property type="term" value="F:ATPase binding"/>
    <property type="evidence" value="ECO:0007669"/>
    <property type="project" value="TreeGrafter"/>
</dbReference>
<dbReference type="GO" id="GO:0004252">
    <property type="term" value="F:serine-type endopeptidase activity"/>
    <property type="evidence" value="ECO:0007669"/>
    <property type="project" value="InterPro"/>
</dbReference>
<dbReference type="InterPro" id="IPR001907">
    <property type="entry name" value="ClpP"/>
</dbReference>
<dbReference type="PRINTS" id="PR00127">
    <property type="entry name" value="CLPPROTEASEP"/>
</dbReference>
<keyword evidence="2" id="KW-0472">Membrane</keyword>
<dbReference type="InterPro" id="IPR029045">
    <property type="entry name" value="ClpP/crotonase-like_dom_sf"/>
</dbReference>
<keyword evidence="3" id="KW-0645">Protease</keyword>
<sequence>MYMQEPSRKILISRGIDEALAEGVIAQIMEINDLDSQRAQALKEYQPEPIEIFINSGGGSVTDGFAIIGAMEMSETPIVTYGFGLVASMALAIFVAGDIRVAHRYTRFMYHSISYGMLGHITEHEQQMKECDLLQRQYNSLMYDRTKLTKEKLDSIRAMKHDYYFSAKEAVELGVAHKRPSKPEQLEVVFPETEEEIVKELTERIANAETKITDSSIINTII</sequence>
<protein>
    <submittedName>
        <fullName evidence="3">ATP-dependent Clp protease proteolytic subunit</fullName>
    </submittedName>
</protein>
<proteinExistence type="inferred from homology"/>
<dbReference type="PANTHER" id="PTHR10381">
    <property type="entry name" value="ATP-DEPENDENT CLP PROTEASE PROTEOLYTIC SUBUNIT"/>
    <property type="match status" value="1"/>
</dbReference>
<evidence type="ECO:0000313" key="3">
    <source>
        <dbReference type="EMBL" id="QOV08274.1"/>
    </source>
</evidence>
<evidence type="ECO:0000256" key="2">
    <source>
        <dbReference type="SAM" id="Phobius"/>
    </source>
</evidence>
<feature type="transmembrane region" description="Helical" evidence="2">
    <location>
        <begin position="78"/>
        <end position="99"/>
    </location>
</feature>